<feature type="transmembrane region" description="Helical" evidence="7">
    <location>
        <begin position="176"/>
        <end position="197"/>
    </location>
</feature>
<dbReference type="InterPro" id="IPR006593">
    <property type="entry name" value="Cyt_b561/ferric_Rdtase_TM"/>
</dbReference>
<evidence type="ECO:0000256" key="5">
    <source>
        <dbReference type="ARBA" id="ARBA00022989"/>
    </source>
</evidence>
<dbReference type="PANTHER" id="PTHR47797">
    <property type="entry name" value="DEHYDROGENASE, PUTATIVE (AFU_ORTHOLOGUE AFUA_8G05805)-RELATED"/>
    <property type="match status" value="1"/>
</dbReference>
<dbReference type="Pfam" id="PF03188">
    <property type="entry name" value="Cytochrom_B561"/>
    <property type="match status" value="1"/>
</dbReference>
<gene>
    <name evidence="9" type="ORF">SNOG_02248</name>
</gene>
<feature type="transmembrane region" description="Helical" evidence="7">
    <location>
        <begin position="135"/>
        <end position="156"/>
    </location>
</feature>
<evidence type="ECO:0000256" key="1">
    <source>
        <dbReference type="ARBA" id="ARBA00004370"/>
    </source>
</evidence>
<dbReference type="Proteomes" id="UP000001055">
    <property type="component" value="Unassembled WGS sequence"/>
</dbReference>
<keyword evidence="6 7" id="KW-0472">Membrane</keyword>
<dbReference type="RefSeq" id="XP_001792863.1">
    <property type="nucleotide sequence ID" value="XM_001792811.1"/>
</dbReference>
<evidence type="ECO:0000256" key="6">
    <source>
        <dbReference type="ARBA" id="ARBA00023136"/>
    </source>
</evidence>
<dbReference type="Gene3D" id="1.20.120.1770">
    <property type="match status" value="1"/>
</dbReference>
<reference evidence="10" key="1">
    <citation type="journal article" date="2007" name="Plant Cell">
        <title>Dothideomycete-plant interactions illuminated by genome sequencing and EST analysis of the wheat pathogen Stagonospora nodorum.</title>
        <authorList>
            <person name="Hane J.K."/>
            <person name="Lowe R.G."/>
            <person name="Solomon P.S."/>
            <person name="Tan K.C."/>
            <person name="Schoch C.L."/>
            <person name="Spatafora J.W."/>
            <person name="Crous P.W."/>
            <person name="Kodira C."/>
            <person name="Birren B.W."/>
            <person name="Galagan J.E."/>
            <person name="Torriani S.F."/>
            <person name="McDonald B.A."/>
            <person name="Oliver R.P."/>
        </authorList>
    </citation>
    <scope>NUCLEOTIDE SEQUENCE [LARGE SCALE GENOMIC DNA]</scope>
    <source>
        <strain evidence="10">SN15 / ATCC MYA-4574 / FGSC 10173</strain>
    </source>
</reference>
<comment type="subcellular location">
    <subcellularLocation>
        <location evidence="1">Membrane</location>
    </subcellularLocation>
</comment>
<feature type="transmembrane region" description="Helical" evidence="7">
    <location>
        <begin position="212"/>
        <end position="232"/>
    </location>
</feature>
<sequence length="303" mass="33127">MSSYQQSFLLCLAQYSGEWGGGNHGGSNTNGGGNYGPGSNPNSDNSGQFGSNFSPPSQFLLASRQKILIAHGVLASLAFVLLFPTGSILLRLSTFRGAWLVHGLFQLFAYIIYIVAFALGIWMVNNIPYNLLSTYHPIIGIVLFVLLFFQPILGYVHHVQYKKYSRRTVWSYGHLWLGRIVITLGMVNGGLGMLLASDAPAFVNFRPTRGQIVAYGVVAGIMWLLWLAAVVVGERRRARAPAAVAAKEAEVSDGSPPPYQTHKSRFAYVYVARRSILLTMPIGDGGSDFAETLSGVMCSRRRD</sequence>
<evidence type="ECO:0000256" key="2">
    <source>
        <dbReference type="ARBA" id="ARBA00022448"/>
    </source>
</evidence>
<protein>
    <recommendedName>
        <fullName evidence="8">Cytochrome b561 domain-containing protein</fullName>
    </recommendedName>
</protein>
<dbReference type="GeneID" id="5969713"/>
<evidence type="ECO:0000256" key="3">
    <source>
        <dbReference type="ARBA" id="ARBA00022692"/>
    </source>
</evidence>
<organism evidence="9 10">
    <name type="scientific">Phaeosphaeria nodorum (strain SN15 / ATCC MYA-4574 / FGSC 10173)</name>
    <name type="common">Glume blotch fungus</name>
    <name type="synonym">Parastagonospora nodorum</name>
    <dbReference type="NCBI Taxonomy" id="321614"/>
    <lineage>
        <taxon>Eukaryota</taxon>
        <taxon>Fungi</taxon>
        <taxon>Dikarya</taxon>
        <taxon>Ascomycota</taxon>
        <taxon>Pezizomycotina</taxon>
        <taxon>Dothideomycetes</taxon>
        <taxon>Pleosporomycetidae</taxon>
        <taxon>Pleosporales</taxon>
        <taxon>Pleosporineae</taxon>
        <taxon>Phaeosphaeriaceae</taxon>
        <taxon>Parastagonospora</taxon>
    </lineage>
</organism>
<evidence type="ECO:0000256" key="7">
    <source>
        <dbReference type="SAM" id="Phobius"/>
    </source>
</evidence>
<dbReference type="eggNOG" id="ENOG502SPC9">
    <property type="taxonomic scope" value="Eukaryota"/>
</dbReference>
<dbReference type="EMBL" id="CH445327">
    <property type="protein sequence ID" value="EAT90460.2"/>
    <property type="molecule type" value="Genomic_DNA"/>
</dbReference>
<dbReference type="PANTHER" id="PTHR47797:SF1">
    <property type="entry name" value="CYTOCHROME B561 DOMAIN-CONTAINING PROTEIN-RELATED"/>
    <property type="match status" value="1"/>
</dbReference>
<evidence type="ECO:0000313" key="10">
    <source>
        <dbReference type="Proteomes" id="UP000001055"/>
    </source>
</evidence>
<feature type="domain" description="Cytochrome b561" evidence="8">
    <location>
        <begin position="35"/>
        <end position="231"/>
    </location>
</feature>
<evidence type="ECO:0000259" key="8">
    <source>
        <dbReference type="PROSITE" id="PS50939"/>
    </source>
</evidence>
<feature type="transmembrane region" description="Helical" evidence="7">
    <location>
        <begin position="104"/>
        <end position="123"/>
    </location>
</feature>
<dbReference type="CDD" id="cd08760">
    <property type="entry name" value="Cyt_b561_FRRS1_like"/>
    <property type="match status" value="1"/>
</dbReference>
<keyword evidence="5 7" id="KW-1133">Transmembrane helix</keyword>
<keyword evidence="4" id="KW-0249">Electron transport</keyword>
<dbReference type="SMART" id="SM00665">
    <property type="entry name" value="B561"/>
    <property type="match status" value="1"/>
</dbReference>
<dbReference type="GO" id="GO:0016020">
    <property type="term" value="C:membrane"/>
    <property type="evidence" value="ECO:0007669"/>
    <property type="project" value="UniProtKB-SubCell"/>
</dbReference>
<evidence type="ECO:0000256" key="4">
    <source>
        <dbReference type="ARBA" id="ARBA00022982"/>
    </source>
</evidence>
<dbReference type="STRING" id="321614.Q0V166"/>
<name>Q0V166_PHANO</name>
<feature type="transmembrane region" description="Helical" evidence="7">
    <location>
        <begin position="67"/>
        <end position="92"/>
    </location>
</feature>
<proteinExistence type="predicted"/>
<evidence type="ECO:0000313" key="9">
    <source>
        <dbReference type="EMBL" id="EAT90460.2"/>
    </source>
</evidence>
<dbReference type="AlphaFoldDB" id="Q0V166"/>
<keyword evidence="2" id="KW-0813">Transport</keyword>
<dbReference type="InParanoid" id="Q0V166"/>
<dbReference type="VEuPathDB" id="FungiDB:JI435_022480"/>
<dbReference type="KEGG" id="pno:SNOG_02248"/>
<dbReference type="PROSITE" id="PS50939">
    <property type="entry name" value="CYTOCHROME_B561"/>
    <property type="match status" value="1"/>
</dbReference>
<keyword evidence="3 7" id="KW-0812">Transmembrane</keyword>
<dbReference type="HOGENOM" id="CLU_065428_0_0_1"/>
<accession>Q0V166</accession>